<dbReference type="PANTHER" id="PTHR40389:SF2">
    <property type="entry name" value="ENDOGENOUS RETROVIRUS GROUP K MEMBER 24 GAG POLYPROTEIN-RELATED"/>
    <property type="match status" value="1"/>
</dbReference>
<keyword evidence="1" id="KW-0519">Myristate</keyword>
<dbReference type="Pfam" id="PF14787">
    <property type="entry name" value="zf-CCHC_5"/>
    <property type="match status" value="1"/>
</dbReference>
<dbReference type="InterPro" id="IPR001878">
    <property type="entry name" value="Znf_CCHC"/>
</dbReference>
<keyword evidence="2" id="KW-0862">Zinc</keyword>
<dbReference type="AlphaFoldDB" id="A0A7L0IBM3"/>
<dbReference type="PANTHER" id="PTHR40389">
    <property type="entry name" value="ENDOGENOUS RETROVIRUS GROUP K MEMBER 24 GAG POLYPROTEIN-RELATED"/>
    <property type="match status" value="1"/>
</dbReference>
<keyword evidence="2" id="KW-0479">Metal-binding</keyword>
<feature type="non-terminal residue" evidence="5">
    <location>
        <position position="1"/>
    </location>
</feature>
<evidence type="ECO:0000256" key="3">
    <source>
        <dbReference type="SAM" id="MobiDB-lite"/>
    </source>
</evidence>
<feature type="domain" description="CCHC-type" evidence="4">
    <location>
        <begin position="13"/>
        <end position="26"/>
    </location>
</feature>
<dbReference type="InterPro" id="IPR050195">
    <property type="entry name" value="Primate_lentivir_Gag_pol-like"/>
</dbReference>
<keyword evidence="2" id="KW-0863">Zinc-finger</keyword>
<evidence type="ECO:0000259" key="4">
    <source>
        <dbReference type="PROSITE" id="PS50158"/>
    </source>
</evidence>
<dbReference type="EMBL" id="VXAK01028694">
    <property type="protein sequence ID" value="NXK29564.1"/>
    <property type="molecule type" value="Genomic_DNA"/>
</dbReference>
<accession>A0A7L0IBM3</accession>
<dbReference type="GO" id="GO:0003676">
    <property type="term" value="F:nucleic acid binding"/>
    <property type="evidence" value="ECO:0007669"/>
    <property type="project" value="InterPro"/>
</dbReference>
<sequence>FAAMRGSSGLGNCYGCGKPGHLKKNCLAMNTGARHQAPGVCPRCRKGHHYANQCRSKYDFQGQLIQGNRLRSAGQRRVQTQVPQPTFQPSRREAAAPQVFVQQQPEVPDWTW</sequence>
<feature type="region of interest" description="Disordered" evidence="3">
    <location>
        <begin position="70"/>
        <end position="112"/>
    </location>
</feature>
<gene>
    <name evidence="5" type="primary">Ervk7_1</name>
    <name evidence="5" type="ORF">AREINT_R15321</name>
</gene>
<dbReference type="GO" id="GO:0008270">
    <property type="term" value="F:zinc ion binding"/>
    <property type="evidence" value="ECO:0007669"/>
    <property type="project" value="UniProtKB-KW"/>
</dbReference>
<dbReference type="PROSITE" id="PS50158">
    <property type="entry name" value="ZF_CCHC"/>
    <property type="match status" value="1"/>
</dbReference>
<evidence type="ECO:0000313" key="5">
    <source>
        <dbReference type="EMBL" id="NXK29564.1"/>
    </source>
</evidence>
<dbReference type="SUPFAM" id="SSF57756">
    <property type="entry name" value="Retrovirus zinc finger-like domains"/>
    <property type="match status" value="1"/>
</dbReference>
<evidence type="ECO:0000256" key="1">
    <source>
        <dbReference type="ARBA" id="ARBA00022707"/>
    </source>
</evidence>
<dbReference type="Proteomes" id="UP000541811">
    <property type="component" value="Unassembled WGS sequence"/>
</dbReference>
<keyword evidence="1" id="KW-0449">Lipoprotein</keyword>
<evidence type="ECO:0000256" key="2">
    <source>
        <dbReference type="PROSITE-ProRule" id="PRU00047"/>
    </source>
</evidence>
<organism evidence="5 6">
    <name type="scientific">Arenaria interpres</name>
    <name type="common">Ruddy turnstone</name>
    <name type="synonym">Tringa interpres</name>
    <dbReference type="NCBI Taxonomy" id="54971"/>
    <lineage>
        <taxon>Eukaryota</taxon>
        <taxon>Metazoa</taxon>
        <taxon>Chordata</taxon>
        <taxon>Craniata</taxon>
        <taxon>Vertebrata</taxon>
        <taxon>Euteleostomi</taxon>
        <taxon>Archelosauria</taxon>
        <taxon>Archosauria</taxon>
        <taxon>Dinosauria</taxon>
        <taxon>Saurischia</taxon>
        <taxon>Theropoda</taxon>
        <taxon>Coelurosauria</taxon>
        <taxon>Aves</taxon>
        <taxon>Neognathae</taxon>
        <taxon>Neoaves</taxon>
        <taxon>Charadriiformes</taxon>
        <taxon>Scolopacidae</taxon>
        <taxon>Arenaria</taxon>
    </lineage>
</organism>
<dbReference type="Gene3D" id="4.10.60.10">
    <property type="entry name" value="Zinc finger, CCHC-type"/>
    <property type="match status" value="1"/>
</dbReference>
<reference evidence="5 6" key="1">
    <citation type="submission" date="2019-09" db="EMBL/GenBank/DDBJ databases">
        <title>Bird 10,000 Genomes (B10K) Project - Family phase.</title>
        <authorList>
            <person name="Zhang G."/>
        </authorList>
    </citation>
    <scope>NUCLEOTIDE SEQUENCE [LARGE SCALE GENOMIC DNA]</scope>
    <source>
        <strain evidence="5">B10K-DU-005-73</strain>
        <tissue evidence="5">Liver</tissue>
    </source>
</reference>
<evidence type="ECO:0000313" key="6">
    <source>
        <dbReference type="Proteomes" id="UP000541811"/>
    </source>
</evidence>
<proteinExistence type="predicted"/>
<comment type="caution">
    <text evidence="5">The sequence shown here is derived from an EMBL/GenBank/DDBJ whole genome shotgun (WGS) entry which is preliminary data.</text>
</comment>
<dbReference type="SMART" id="SM00343">
    <property type="entry name" value="ZnF_C2HC"/>
    <property type="match status" value="2"/>
</dbReference>
<name>A0A7L0IBM3_AREIN</name>
<feature type="non-terminal residue" evidence="5">
    <location>
        <position position="112"/>
    </location>
</feature>
<feature type="compositionally biased region" description="Low complexity" evidence="3">
    <location>
        <begin position="78"/>
        <end position="112"/>
    </location>
</feature>
<keyword evidence="6" id="KW-1185">Reference proteome</keyword>
<dbReference type="InterPro" id="IPR036875">
    <property type="entry name" value="Znf_CCHC_sf"/>
</dbReference>
<protein>
    <submittedName>
        <fullName evidence="5">GAK7 protein</fullName>
    </submittedName>
</protein>